<keyword evidence="2" id="KW-1185">Reference proteome</keyword>
<reference evidence="1" key="1">
    <citation type="submission" date="2021-11" db="EMBL/GenBank/DDBJ databases">
        <title>The TAILOR 12: Case summaries of 12 patient that have undergone phage therapy for multidrug-resistant infections.</title>
        <authorList>
            <person name="Green S."/>
            <person name="Terwilliger A."/>
            <person name="Clark J."/>
            <person name="Salazar K."/>
            <person name="Maresso A."/>
        </authorList>
    </citation>
    <scope>NUCLEOTIDE SEQUENCE</scope>
</reference>
<name>A0A9E7M7H8_9CAUD</name>
<evidence type="ECO:0000313" key="1">
    <source>
        <dbReference type="EMBL" id="URY99224.1"/>
    </source>
</evidence>
<sequence>MNVFEFLGLLANHRAKNKVVQLVKHYHEVPASRKSYPLIGQPKKDGVYAMLVVCNGFIGVFGRTGEMLASCPTLIDKAHEASLDDGVYIGELLSKHPCSLEELSGVVNPNRVNPLDDEQLLISKSLYIAWHDVLTLNEFITGKSKTDYQVRYNRLFQYFEGTELLNDILPISIIYDESSKDLFTQACLDAKEEGAVYHNPSEGWVAGHKGYRVMKEVGEVSYDLMCVGIEEGTGKYTGLVANMFFRWKNGTTIKAMPGKGHTHESCRKMYLDPLLAIGRIWKVKGLCNSSKGKVRLPKVEEERHDKVTADY</sequence>
<dbReference type="SUPFAM" id="SSF56091">
    <property type="entry name" value="DNA ligase/mRNA capping enzyme, catalytic domain"/>
    <property type="match status" value="1"/>
</dbReference>
<dbReference type="Gene3D" id="3.30.470.30">
    <property type="entry name" value="DNA ligase/mRNA capping enzyme"/>
    <property type="match status" value="1"/>
</dbReference>
<gene>
    <name evidence="1" type="ORF">6939_0045</name>
</gene>
<proteinExistence type="predicted"/>
<dbReference type="EC" id="6.5.1.1" evidence="1"/>
<dbReference type="Proteomes" id="UP001056005">
    <property type="component" value="Segment"/>
</dbReference>
<keyword evidence="1" id="KW-0436">Ligase</keyword>
<dbReference type="EMBL" id="OL362271">
    <property type="protein sequence ID" value="URY99224.1"/>
    <property type="molecule type" value="Genomic_DNA"/>
</dbReference>
<dbReference type="GO" id="GO:0003910">
    <property type="term" value="F:DNA ligase (ATP) activity"/>
    <property type="evidence" value="ECO:0007669"/>
    <property type="project" value="UniProtKB-EC"/>
</dbReference>
<organism evidence="1 2">
    <name type="scientific">Klebsiella phage 6939</name>
    <dbReference type="NCBI Taxonomy" id="2912295"/>
    <lineage>
        <taxon>Viruses</taxon>
        <taxon>Duplodnaviria</taxon>
        <taxon>Heunggongvirae</taxon>
        <taxon>Uroviricota</taxon>
        <taxon>Caudoviricetes</taxon>
        <taxon>Autographivirales</taxon>
        <taxon>Autographivirales incertae sedis</taxon>
        <taxon>Reminisvirus</taxon>
        <taxon>Reminisvirus 6939</taxon>
    </lineage>
</organism>
<evidence type="ECO:0000313" key="2">
    <source>
        <dbReference type="Proteomes" id="UP001056005"/>
    </source>
</evidence>
<protein>
    <submittedName>
        <fullName evidence="1">ATP-dependent DNA ligase</fullName>
        <ecNumber evidence="1">6.5.1.1</ecNumber>
    </submittedName>
</protein>
<accession>A0A9E7M7H8</accession>